<dbReference type="Gene3D" id="1.10.3330.10">
    <property type="entry name" value="Oxo-4-hydroxy-4-carboxy-5-ureidoimidazoline decarboxylase"/>
    <property type="match status" value="1"/>
</dbReference>
<dbReference type="PANTHER" id="PTHR43466">
    <property type="entry name" value="2-OXO-4-HYDROXY-4-CARBOXY-5-UREIDOIMIDAZOLINE DECARBOXYLASE-RELATED"/>
    <property type="match status" value="1"/>
</dbReference>
<sequence>MKTIHEINRLPETECEQALQNCCGSTRWVRQMLIARPYESAEFIFVLAENIWCGLGEDDFLEAFSHHPKIGDRESLKKKFASTAHWAGNEQSGVNAATEAVIEALAKGNEAYENKFGFIFIVCATGKSAEEMLAILQARLPNEREDELLIAAAEQAKITALRLQKWITE</sequence>
<proteinExistence type="predicted"/>
<protein>
    <recommendedName>
        <fullName evidence="3">2-oxo-4-hydroxy-4-carboxy-5-ureidoimidazoline decarboxylase</fullName>
        <ecNumber evidence="3">4.1.1.97</ecNumber>
    </recommendedName>
</protein>
<dbReference type="InterPro" id="IPR036778">
    <property type="entry name" value="OHCU_decarboxylase_sf"/>
</dbReference>
<keyword evidence="4" id="KW-0659">Purine metabolism</keyword>
<comment type="pathway">
    <text evidence="2">Purine metabolism; urate degradation; (S)-allantoin from urate: step 3/3.</text>
</comment>
<dbReference type="Proteomes" id="UP001210231">
    <property type="component" value="Unassembled WGS sequence"/>
</dbReference>
<evidence type="ECO:0000256" key="3">
    <source>
        <dbReference type="ARBA" id="ARBA00012257"/>
    </source>
</evidence>
<dbReference type="NCBIfam" id="NF010372">
    <property type="entry name" value="PRK13798.1"/>
    <property type="match status" value="1"/>
</dbReference>
<dbReference type="EC" id="4.1.1.97" evidence="3"/>
<evidence type="ECO:0000259" key="7">
    <source>
        <dbReference type="Pfam" id="PF09349"/>
    </source>
</evidence>
<dbReference type="PANTHER" id="PTHR43466:SF1">
    <property type="entry name" value="2-OXO-4-HYDROXY-4-CARBOXY-5-UREIDOIMIDAZOLINE DECARBOXYLASE-RELATED"/>
    <property type="match status" value="1"/>
</dbReference>
<dbReference type="SUPFAM" id="SSF158694">
    <property type="entry name" value="UraD-Like"/>
    <property type="match status" value="1"/>
</dbReference>
<dbReference type="Pfam" id="PF09349">
    <property type="entry name" value="OHCU_decarbox"/>
    <property type="match status" value="1"/>
</dbReference>
<feature type="domain" description="Oxo-4-hydroxy-4-carboxy-5-ureidoimidazoline decarboxylase" evidence="7">
    <location>
        <begin position="8"/>
        <end position="164"/>
    </location>
</feature>
<evidence type="ECO:0000256" key="1">
    <source>
        <dbReference type="ARBA" id="ARBA00001163"/>
    </source>
</evidence>
<gene>
    <name evidence="8" type="primary">uraD</name>
    <name evidence="8" type="ORF">O3P16_15440</name>
</gene>
<dbReference type="EMBL" id="JAQGEF010000025">
    <property type="protein sequence ID" value="MDA3616210.1"/>
    <property type="molecule type" value="Genomic_DNA"/>
</dbReference>
<dbReference type="GO" id="GO:0051997">
    <property type="term" value="F:2-oxo-4-hydroxy-4-carboxy-5-ureidoimidazoline decarboxylase activity"/>
    <property type="evidence" value="ECO:0007669"/>
    <property type="project" value="UniProtKB-EC"/>
</dbReference>
<comment type="caution">
    <text evidence="8">The sequence shown here is derived from an EMBL/GenBank/DDBJ whole genome shotgun (WGS) entry which is preliminary data.</text>
</comment>
<keyword evidence="9" id="KW-1185">Reference proteome</keyword>
<keyword evidence="6 8" id="KW-0456">Lyase</keyword>
<evidence type="ECO:0000313" key="9">
    <source>
        <dbReference type="Proteomes" id="UP001210231"/>
    </source>
</evidence>
<evidence type="ECO:0000313" key="8">
    <source>
        <dbReference type="EMBL" id="MDA3616210.1"/>
    </source>
</evidence>
<keyword evidence="5" id="KW-0210">Decarboxylase</keyword>
<name>A0ABT4UN28_9BACT</name>
<dbReference type="RefSeq" id="WP_407032540.1">
    <property type="nucleotide sequence ID" value="NZ_JAQGEF010000025.1"/>
</dbReference>
<dbReference type="NCBIfam" id="TIGR03180">
    <property type="entry name" value="UraD_2"/>
    <property type="match status" value="1"/>
</dbReference>
<comment type="catalytic activity">
    <reaction evidence="1">
        <text>5-hydroxy-2-oxo-4-ureido-2,5-dihydro-1H-imidazole-5-carboxylate + H(+) = (S)-allantoin + CO2</text>
        <dbReference type="Rhea" id="RHEA:26301"/>
        <dbReference type="ChEBI" id="CHEBI:15378"/>
        <dbReference type="ChEBI" id="CHEBI:15678"/>
        <dbReference type="ChEBI" id="CHEBI:16526"/>
        <dbReference type="ChEBI" id="CHEBI:58639"/>
        <dbReference type="EC" id="4.1.1.97"/>
    </reaction>
</comment>
<evidence type="ECO:0000256" key="2">
    <source>
        <dbReference type="ARBA" id="ARBA00004754"/>
    </source>
</evidence>
<evidence type="ECO:0000256" key="6">
    <source>
        <dbReference type="ARBA" id="ARBA00023239"/>
    </source>
</evidence>
<accession>A0ABT4UN28</accession>
<evidence type="ECO:0000256" key="5">
    <source>
        <dbReference type="ARBA" id="ARBA00022793"/>
    </source>
</evidence>
<dbReference type="InterPro" id="IPR018020">
    <property type="entry name" value="OHCU_decarboxylase"/>
</dbReference>
<organism evidence="8 9">
    <name type="scientific">Polluticaenibacter yanchengensis</name>
    <dbReference type="NCBI Taxonomy" id="3014562"/>
    <lineage>
        <taxon>Bacteria</taxon>
        <taxon>Pseudomonadati</taxon>
        <taxon>Bacteroidota</taxon>
        <taxon>Chitinophagia</taxon>
        <taxon>Chitinophagales</taxon>
        <taxon>Chitinophagaceae</taxon>
        <taxon>Polluticaenibacter</taxon>
    </lineage>
</organism>
<dbReference type="InterPro" id="IPR017595">
    <property type="entry name" value="OHCU_decarboxylase-2"/>
</dbReference>
<evidence type="ECO:0000256" key="4">
    <source>
        <dbReference type="ARBA" id="ARBA00022631"/>
    </source>
</evidence>
<reference evidence="8 9" key="1">
    <citation type="submission" date="2022-12" db="EMBL/GenBank/DDBJ databases">
        <title>Chitinophagaceae gen. sp. nov., a new member of the family Chitinophagaceae, isolated from soil in a chemical factory.</title>
        <authorList>
            <person name="Ke Z."/>
        </authorList>
    </citation>
    <scope>NUCLEOTIDE SEQUENCE [LARGE SCALE GENOMIC DNA]</scope>
    <source>
        <strain evidence="8 9">LY-5</strain>
    </source>
</reference>